<organism evidence="1 2">
    <name type="scientific">Protopolystoma xenopodis</name>
    <dbReference type="NCBI Taxonomy" id="117903"/>
    <lineage>
        <taxon>Eukaryota</taxon>
        <taxon>Metazoa</taxon>
        <taxon>Spiralia</taxon>
        <taxon>Lophotrochozoa</taxon>
        <taxon>Platyhelminthes</taxon>
        <taxon>Monogenea</taxon>
        <taxon>Polyopisthocotylea</taxon>
        <taxon>Polystomatidea</taxon>
        <taxon>Polystomatidae</taxon>
        <taxon>Protopolystoma</taxon>
    </lineage>
</organism>
<dbReference type="Proteomes" id="UP000784294">
    <property type="component" value="Unassembled WGS sequence"/>
</dbReference>
<name>A0A3S5A786_9PLAT</name>
<dbReference type="AlphaFoldDB" id="A0A3S5A786"/>
<proteinExistence type="predicted"/>
<protein>
    <submittedName>
        <fullName evidence="1">Uncharacterized protein</fullName>
    </submittedName>
</protein>
<dbReference type="EMBL" id="CAAALY010104920">
    <property type="protein sequence ID" value="VEL29640.1"/>
    <property type="molecule type" value="Genomic_DNA"/>
</dbReference>
<evidence type="ECO:0000313" key="2">
    <source>
        <dbReference type="Proteomes" id="UP000784294"/>
    </source>
</evidence>
<gene>
    <name evidence="1" type="ORF">PXEA_LOCUS23080</name>
</gene>
<keyword evidence="2" id="KW-1185">Reference proteome</keyword>
<accession>A0A3S5A786</accession>
<evidence type="ECO:0000313" key="1">
    <source>
        <dbReference type="EMBL" id="VEL29640.1"/>
    </source>
</evidence>
<sequence length="280" mass="28758">MTPVSPLTHGRIEGDWPLHQLPSAGLLASDEDTLAACCGSSSLPAGLQGLSPISSSSRQAAAPGFFAATAANSLASDGATHDADSDSPNPDVHEPHCSGAFNCCLCPTCGSQTPSASGPAPSILHGRLPASPDLSPILSPIRPTHEHPFAEFQSASSQKLGAIFPKTDLGWRTGPHFLPDSHAGQDKPAINAQMATNIATSTSQEYAVASTRLAGPCLSPDRVFSPEPLSPSLVDAASNTTSPDGWSVPNAEQVSCDRAMSLATCSILTTASECSMMDQD</sequence>
<comment type="caution">
    <text evidence="1">The sequence shown here is derived from an EMBL/GenBank/DDBJ whole genome shotgun (WGS) entry which is preliminary data.</text>
</comment>
<reference evidence="1" key="1">
    <citation type="submission" date="2018-11" db="EMBL/GenBank/DDBJ databases">
        <authorList>
            <consortium name="Pathogen Informatics"/>
        </authorList>
    </citation>
    <scope>NUCLEOTIDE SEQUENCE</scope>
</reference>